<dbReference type="GO" id="GO:0000030">
    <property type="term" value="F:mannosyltransferase activity"/>
    <property type="evidence" value="ECO:0007669"/>
    <property type="project" value="TreeGrafter"/>
</dbReference>
<feature type="region of interest" description="Disordered" evidence="3">
    <location>
        <begin position="739"/>
        <end position="870"/>
    </location>
</feature>
<feature type="region of interest" description="Disordered" evidence="3">
    <location>
        <begin position="72"/>
        <end position="174"/>
    </location>
</feature>
<sequence>MDCETSTTYTWQQRQQQQQHYSTSQGSNHCLPTPPITPTEHSPPSRKQQLPSQLLEIDSALVTGLTPHSFISFPTGSGSTSRPLTPAPTPSPPPAIPLPLPFPSDTMASFSRDPPKRPHNNRCNSTPMADSLSTARRGNLAPVSTTTSSSSSNNNPPYLQNVPPPRSPSGLMPRIIDSADASTSYPRRRVSLSINGSPNTILPPPVIGSTHPYPQPHSASLQHNHARHHPRRRARTMSFPVRTSKHVPCPRPLYRSRRTILLIVILISLFLVGTVIVLSSVSYYLAIPAWAFLSEDEVPWSTLDAIKSLRYSPMGTARQHKREAAPEAANDQQRGLDDDFDWFVSDANEEDSDRWDVDGAGSGGYWMEKEWDGRVRGANDWTKLYNVTARPGERIPRIIHQTWKDDMLPVKWRKAFKECREGMPDYEHMLWTDEVSREFIKANYPAHLHMYDSYKYPIQRADSIRYFVLHHFGGVYMDLDIGCRRRLDPLLQGDWEVILPVTKPVGVSNDLILSSKGSAFIDDTIHALPAWNHEWVSNYPTVMFSTGPMFLSAQFSIYTSAHPITSSHPRSEVRILPKSLYGKNAPVETVPHSFFAHFYGSSWHSDDAGFISFLGKWGKGLMVVGSIVVVVGVLRLVSQKFMRTADPRFQLLSVLPTSSSIISSKQYSHSGNGVEESASISSAVEAISSQHLPQDIASTLKRAGNLILAAPATLLSGDRRSRRKTGLLYFVPALFQPGPVTSSRRGRTSSESSQLPLRRSRKERERDRDRMNPPPPPYDPLDNGSTPQAASHMIHDEPDSMEEDDLSPSMARSLTFPARGNYSSSFLRDIESGSSSATDDGDDGEQSSSPTAEADWSEWASSNEKSRPLR</sequence>
<dbReference type="GeneID" id="33555966"/>
<dbReference type="PANTHER" id="PTHR32385">
    <property type="entry name" value="MANNOSYL PHOSPHORYLINOSITOL CERAMIDE SYNTHASE"/>
    <property type="match status" value="1"/>
</dbReference>
<keyword evidence="4" id="KW-1133">Transmembrane helix</keyword>
<feature type="region of interest" description="Disordered" evidence="3">
    <location>
        <begin position="214"/>
        <end position="233"/>
    </location>
</feature>
<evidence type="ECO:0000256" key="1">
    <source>
        <dbReference type="ARBA" id="ARBA00009003"/>
    </source>
</evidence>
<dbReference type="AlphaFoldDB" id="A0A1Y1UDZ1"/>
<evidence type="ECO:0000313" key="6">
    <source>
        <dbReference type="Proteomes" id="UP000193218"/>
    </source>
</evidence>
<dbReference type="STRING" id="4999.A0A1Y1UDZ1"/>
<feature type="compositionally biased region" description="Polar residues" evidence="3">
    <location>
        <begin position="121"/>
        <end position="136"/>
    </location>
</feature>
<feature type="compositionally biased region" description="Polar residues" evidence="3">
    <location>
        <begin position="39"/>
        <end position="50"/>
    </location>
</feature>
<feature type="transmembrane region" description="Helical" evidence="4">
    <location>
        <begin position="260"/>
        <end position="285"/>
    </location>
</feature>
<dbReference type="OrthoDB" id="3647at2759"/>
<dbReference type="InParanoid" id="A0A1Y1UDZ1"/>
<feature type="compositionally biased region" description="Basic and acidic residues" evidence="3">
    <location>
        <begin position="762"/>
        <end position="771"/>
    </location>
</feature>
<dbReference type="GO" id="GO:0051999">
    <property type="term" value="P:mannosyl-inositol phosphorylceramide biosynthetic process"/>
    <property type="evidence" value="ECO:0007669"/>
    <property type="project" value="TreeGrafter"/>
</dbReference>
<feature type="compositionally biased region" description="Pro residues" evidence="3">
    <location>
        <begin position="85"/>
        <end position="102"/>
    </location>
</feature>
<dbReference type="GO" id="GO:0016020">
    <property type="term" value="C:membrane"/>
    <property type="evidence" value="ECO:0007669"/>
    <property type="project" value="GOC"/>
</dbReference>
<comment type="caution">
    <text evidence="5">The sequence shown here is derived from an EMBL/GenBank/DDBJ whole genome shotgun (WGS) entry which is preliminary data.</text>
</comment>
<keyword evidence="4" id="KW-0472">Membrane</keyword>
<accession>A0A1Y1UDZ1</accession>
<feature type="compositionally biased region" description="Low complexity" evidence="3">
    <location>
        <begin position="144"/>
        <end position="155"/>
    </location>
</feature>
<proteinExistence type="inferred from homology"/>
<dbReference type="SUPFAM" id="SSF53448">
    <property type="entry name" value="Nucleotide-diphospho-sugar transferases"/>
    <property type="match status" value="1"/>
</dbReference>
<dbReference type="Proteomes" id="UP000193218">
    <property type="component" value="Unassembled WGS sequence"/>
</dbReference>
<dbReference type="Pfam" id="PF04488">
    <property type="entry name" value="Gly_transf_sug"/>
    <property type="match status" value="1"/>
</dbReference>
<evidence type="ECO:0000313" key="5">
    <source>
        <dbReference type="EMBL" id="ORX35295.1"/>
    </source>
</evidence>
<evidence type="ECO:0000256" key="4">
    <source>
        <dbReference type="SAM" id="Phobius"/>
    </source>
</evidence>
<dbReference type="FunFam" id="3.90.550.20:FF:000005">
    <property type="entry name" value="Unplaced genomic scaffold supercont1.17, whole genome shotgun sequence"/>
    <property type="match status" value="1"/>
</dbReference>
<evidence type="ECO:0008006" key="7">
    <source>
        <dbReference type="Google" id="ProtNLM"/>
    </source>
</evidence>
<reference evidence="5 6" key="1">
    <citation type="submission" date="2017-03" db="EMBL/GenBank/DDBJ databases">
        <title>Widespread Adenine N6-methylation of Active Genes in Fungi.</title>
        <authorList>
            <consortium name="DOE Joint Genome Institute"/>
            <person name="Mondo S.J."/>
            <person name="Dannebaum R.O."/>
            <person name="Kuo R.C."/>
            <person name="Louie K.B."/>
            <person name="Bewick A.J."/>
            <person name="Labutti K."/>
            <person name="Haridas S."/>
            <person name="Kuo A."/>
            <person name="Salamov A."/>
            <person name="Ahrendt S.R."/>
            <person name="Lau R."/>
            <person name="Bowen B.P."/>
            <person name="Lipzen A."/>
            <person name="Sullivan W."/>
            <person name="Andreopoulos W.B."/>
            <person name="Clum A."/>
            <person name="Lindquist E."/>
            <person name="Daum C."/>
            <person name="Northen T.R."/>
            <person name="Ramamoorthy G."/>
            <person name="Schmitz R.J."/>
            <person name="Gryganskyi A."/>
            <person name="Culley D."/>
            <person name="Magnuson J."/>
            <person name="James T.Y."/>
            <person name="O'Malley M.A."/>
            <person name="Stajich J.E."/>
            <person name="Spatafora J.W."/>
            <person name="Visel A."/>
            <person name="Grigoriev I.V."/>
        </authorList>
    </citation>
    <scope>NUCLEOTIDE SEQUENCE [LARGE SCALE GENOMIC DNA]</scope>
    <source>
        <strain evidence="5 6">NRRL Y-17943</strain>
    </source>
</reference>
<keyword evidence="2" id="KW-0808">Transferase</keyword>
<dbReference type="InterPro" id="IPR029044">
    <property type="entry name" value="Nucleotide-diphossugar_trans"/>
</dbReference>
<evidence type="ECO:0000256" key="2">
    <source>
        <dbReference type="ARBA" id="ARBA00022679"/>
    </source>
</evidence>
<keyword evidence="4" id="KW-0812">Transmembrane</keyword>
<feature type="compositionally biased region" description="Low complexity" evidence="3">
    <location>
        <begin position="1"/>
        <end position="25"/>
    </location>
</feature>
<comment type="similarity">
    <text evidence="1">Belongs to the glycosyltransferase 32 family.</text>
</comment>
<protein>
    <recommendedName>
        <fullName evidence="7">Nucleotide-diphospho-sugar transferase</fullName>
    </recommendedName>
</protein>
<dbReference type="Gene3D" id="3.90.550.20">
    <property type="match status" value="1"/>
</dbReference>
<dbReference type="InterPro" id="IPR051706">
    <property type="entry name" value="Glycosyltransferase_domain"/>
</dbReference>
<dbReference type="PANTHER" id="PTHR32385:SF15">
    <property type="entry name" value="INOSITOL PHOSPHOCERAMIDE MANNOSYLTRANSFERASE 1"/>
    <property type="match status" value="1"/>
</dbReference>
<organism evidence="5 6">
    <name type="scientific">Kockovaella imperatae</name>
    <dbReference type="NCBI Taxonomy" id="4999"/>
    <lineage>
        <taxon>Eukaryota</taxon>
        <taxon>Fungi</taxon>
        <taxon>Dikarya</taxon>
        <taxon>Basidiomycota</taxon>
        <taxon>Agaricomycotina</taxon>
        <taxon>Tremellomycetes</taxon>
        <taxon>Tremellales</taxon>
        <taxon>Cuniculitremaceae</taxon>
        <taxon>Kockovaella</taxon>
    </lineage>
</organism>
<dbReference type="EMBL" id="NBSH01000011">
    <property type="protein sequence ID" value="ORX35295.1"/>
    <property type="molecule type" value="Genomic_DNA"/>
</dbReference>
<dbReference type="InterPro" id="IPR007577">
    <property type="entry name" value="GlycoTrfase_DXD_sugar-bd_CS"/>
</dbReference>
<feature type="compositionally biased region" description="Basic residues" evidence="3">
    <location>
        <begin position="224"/>
        <end position="233"/>
    </location>
</feature>
<keyword evidence="6" id="KW-1185">Reference proteome</keyword>
<dbReference type="RefSeq" id="XP_021869485.1">
    <property type="nucleotide sequence ID" value="XM_022014158.1"/>
</dbReference>
<evidence type="ECO:0000256" key="3">
    <source>
        <dbReference type="SAM" id="MobiDB-lite"/>
    </source>
</evidence>
<name>A0A1Y1UDZ1_9TREE</name>
<gene>
    <name evidence="5" type="ORF">BD324DRAFT_609547</name>
</gene>
<feature type="region of interest" description="Disordered" evidence="3">
    <location>
        <begin position="1"/>
        <end position="50"/>
    </location>
</feature>